<feature type="chain" id="PRO_5019737478" evidence="2">
    <location>
        <begin position="23"/>
        <end position="175"/>
    </location>
</feature>
<dbReference type="Proteomes" id="UP000292052">
    <property type="component" value="Unassembled WGS sequence"/>
</dbReference>
<dbReference type="OrthoDB" id="6482679at2759"/>
<dbReference type="EMBL" id="QDEB01051123">
    <property type="protein sequence ID" value="RZC37604.1"/>
    <property type="molecule type" value="Genomic_DNA"/>
</dbReference>
<gene>
    <name evidence="3" type="ORF">BDFB_013087</name>
</gene>
<feature type="non-terminal residue" evidence="3">
    <location>
        <position position="175"/>
    </location>
</feature>
<keyword evidence="4" id="KW-1185">Reference proteome</keyword>
<sequence length="175" mass="19474">MARLLLTTWLAVSYCLAGLTAASNPSENELDSHETHPINPKSPASTLHDEVDILKLMNVSAKDQGVSLVEGPITNFPAYKFRLPYGNVPLPNSTVVTTAMDSPEGFTVVFLYRQQKNNLGTLISVNSPGRLTPWFQLNSNSKMGVLMLKYRVETSPKLRQMDWDLPKHHRKSPLA</sequence>
<dbReference type="SUPFAM" id="SSF49899">
    <property type="entry name" value="Concanavalin A-like lectins/glucanases"/>
    <property type="match status" value="1"/>
</dbReference>
<evidence type="ECO:0000256" key="2">
    <source>
        <dbReference type="SAM" id="SignalP"/>
    </source>
</evidence>
<name>A0A482VXW1_ASBVE</name>
<proteinExistence type="predicted"/>
<keyword evidence="2" id="KW-0732">Signal</keyword>
<evidence type="ECO:0000256" key="1">
    <source>
        <dbReference type="SAM" id="MobiDB-lite"/>
    </source>
</evidence>
<evidence type="ECO:0000313" key="3">
    <source>
        <dbReference type="EMBL" id="RZC37604.1"/>
    </source>
</evidence>
<organism evidence="3 4">
    <name type="scientific">Asbolus verrucosus</name>
    <name type="common">Desert ironclad beetle</name>
    <dbReference type="NCBI Taxonomy" id="1661398"/>
    <lineage>
        <taxon>Eukaryota</taxon>
        <taxon>Metazoa</taxon>
        <taxon>Ecdysozoa</taxon>
        <taxon>Arthropoda</taxon>
        <taxon>Hexapoda</taxon>
        <taxon>Insecta</taxon>
        <taxon>Pterygota</taxon>
        <taxon>Neoptera</taxon>
        <taxon>Endopterygota</taxon>
        <taxon>Coleoptera</taxon>
        <taxon>Polyphaga</taxon>
        <taxon>Cucujiformia</taxon>
        <taxon>Tenebrionidae</taxon>
        <taxon>Pimeliinae</taxon>
        <taxon>Asbolus</taxon>
    </lineage>
</organism>
<protein>
    <submittedName>
        <fullName evidence="3">Uncharacterized protein</fullName>
    </submittedName>
</protein>
<dbReference type="AlphaFoldDB" id="A0A482VXW1"/>
<feature type="signal peptide" evidence="2">
    <location>
        <begin position="1"/>
        <end position="22"/>
    </location>
</feature>
<comment type="caution">
    <text evidence="3">The sequence shown here is derived from an EMBL/GenBank/DDBJ whole genome shotgun (WGS) entry which is preliminary data.</text>
</comment>
<reference evidence="3 4" key="1">
    <citation type="submission" date="2017-03" db="EMBL/GenBank/DDBJ databases">
        <title>Genome of the blue death feigning beetle - Asbolus verrucosus.</title>
        <authorList>
            <person name="Rider S.D."/>
        </authorList>
    </citation>
    <scope>NUCLEOTIDE SEQUENCE [LARGE SCALE GENOMIC DNA]</scope>
    <source>
        <strain evidence="3">Butters</strain>
        <tissue evidence="3">Head and leg muscle</tissue>
    </source>
</reference>
<feature type="region of interest" description="Disordered" evidence="1">
    <location>
        <begin position="25"/>
        <end position="45"/>
    </location>
</feature>
<accession>A0A482VXW1</accession>
<dbReference type="STRING" id="1661398.A0A482VXW1"/>
<dbReference type="Gene3D" id="2.60.120.200">
    <property type="match status" value="1"/>
</dbReference>
<dbReference type="InterPro" id="IPR013320">
    <property type="entry name" value="ConA-like_dom_sf"/>
</dbReference>
<evidence type="ECO:0000313" key="4">
    <source>
        <dbReference type="Proteomes" id="UP000292052"/>
    </source>
</evidence>